<dbReference type="InterPro" id="IPR036396">
    <property type="entry name" value="Cyt_P450_sf"/>
</dbReference>
<dbReference type="OrthoDB" id="1470350at2759"/>
<feature type="binding site" description="axial binding residue" evidence="6">
    <location>
        <position position="443"/>
    </location>
    <ligand>
        <name>heme</name>
        <dbReference type="ChEBI" id="CHEBI:30413"/>
    </ligand>
    <ligandPart>
        <name>Fe</name>
        <dbReference type="ChEBI" id="CHEBI:18248"/>
    </ligandPart>
</feature>
<dbReference type="PANTHER" id="PTHR24305:SF210">
    <property type="entry name" value="CYTOCHROME P450 MONOOXYGENASE ASQL-RELATED"/>
    <property type="match status" value="1"/>
</dbReference>
<accession>A0A6A6SFS1</accession>
<keyword evidence="4 6" id="KW-0479">Metal-binding</keyword>
<dbReference type="GO" id="GO:0020037">
    <property type="term" value="F:heme binding"/>
    <property type="evidence" value="ECO:0007669"/>
    <property type="project" value="InterPro"/>
</dbReference>
<evidence type="ECO:0000313" key="9">
    <source>
        <dbReference type="Proteomes" id="UP000799753"/>
    </source>
</evidence>
<keyword evidence="5 6" id="KW-0408">Iron</keyword>
<evidence type="ECO:0000256" key="1">
    <source>
        <dbReference type="ARBA" id="ARBA00001971"/>
    </source>
</evidence>
<sequence>METMQTLAERLPQSLSGRIALLAATAHIVLYVGRAIHNLYFSPLSRVPGPFWSRISEFPHSYNFMRGDGVPYVKSIHDRYGPVVRIAPNRISYSTPTGFRTIYGKREHIKDPEMYIAPPSGAIGIMEADEVNHTRIRKYLGPAFSVKALEEQEGLIQGYVDQFIEGLRQRKNEMVDIDSWLDWTLYDMIGKLALDFDFENTINARYHPRVNNMFTNFKLMGLFYAASAYPWFYTFVQQSLKMMFARRSENYNFIQDVVKNRVRSQEKGKTDLWAYVLEHANPGDLVEKELETTGWQIVIAGAETTSTVLSGAVYLLSVNPGRTQRLVKELRKRFKSEKQISFDSVAKIPYLIAVLEETLRFYPPAAFGVSRVVTQVEGSEIDKVWLPQGTRISASQYCVFRSQDNFAKPDEFVPERWLDDHDEVFENDNHDALMPFSYGKRNCIGRSLAIVQMRLILARLLWNFDVELCDQSRDWIEQRSFLGWEKPPLYVRLTDRHHRS</sequence>
<evidence type="ECO:0000256" key="6">
    <source>
        <dbReference type="PIRSR" id="PIRSR602401-1"/>
    </source>
</evidence>
<dbReference type="PROSITE" id="PS00086">
    <property type="entry name" value="CYTOCHROME_P450"/>
    <property type="match status" value="1"/>
</dbReference>
<dbReference type="GO" id="GO:0005506">
    <property type="term" value="F:iron ion binding"/>
    <property type="evidence" value="ECO:0007669"/>
    <property type="project" value="InterPro"/>
</dbReference>
<evidence type="ECO:0000256" key="2">
    <source>
        <dbReference type="ARBA" id="ARBA00010617"/>
    </source>
</evidence>
<dbReference type="GO" id="GO:0016705">
    <property type="term" value="F:oxidoreductase activity, acting on paired donors, with incorporation or reduction of molecular oxygen"/>
    <property type="evidence" value="ECO:0007669"/>
    <property type="project" value="InterPro"/>
</dbReference>
<keyword evidence="7" id="KW-0503">Monooxygenase</keyword>
<name>A0A6A6SFS1_9PLEO</name>
<keyword evidence="9" id="KW-1185">Reference proteome</keyword>
<dbReference type="AlphaFoldDB" id="A0A6A6SFS1"/>
<dbReference type="PANTHER" id="PTHR24305">
    <property type="entry name" value="CYTOCHROME P450"/>
    <property type="match status" value="1"/>
</dbReference>
<dbReference type="Pfam" id="PF00067">
    <property type="entry name" value="p450"/>
    <property type="match status" value="1"/>
</dbReference>
<dbReference type="InterPro" id="IPR001128">
    <property type="entry name" value="Cyt_P450"/>
</dbReference>
<dbReference type="PRINTS" id="PR00463">
    <property type="entry name" value="EP450I"/>
</dbReference>
<dbReference type="InterPro" id="IPR002401">
    <property type="entry name" value="Cyt_P450_E_grp-I"/>
</dbReference>
<protein>
    <submittedName>
        <fullName evidence="8">Cytochrome P450</fullName>
    </submittedName>
</protein>
<dbReference type="CDD" id="cd11058">
    <property type="entry name" value="CYP60B-like"/>
    <property type="match status" value="1"/>
</dbReference>
<dbReference type="EMBL" id="MU006776">
    <property type="protein sequence ID" value="KAF2646666.1"/>
    <property type="molecule type" value="Genomic_DNA"/>
</dbReference>
<gene>
    <name evidence="8" type="ORF">P280DRAFT_525557</name>
</gene>
<dbReference type="Gene3D" id="1.10.630.10">
    <property type="entry name" value="Cytochrome P450"/>
    <property type="match status" value="1"/>
</dbReference>
<dbReference type="Proteomes" id="UP000799753">
    <property type="component" value="Unassembled WGS sequence"/>
</dbReference>
<evidence type="ECO:0000256" key="3">
    <source>
        <dbReference type="ARBA" id="ARBA00022617"/>
    </source>
</evidence>
<evidence type="ECO:0000256" key="4">
    <source>
        <dbReference type="ARBA" id="ARBA00022723"/>
    </source>
</evidence>
<evidence type="ECO:0000313" key="8">
    <source>
        <dbReference type="EMBL" id="KAF2646666.1"/>
    </source>
</evidence>
<keyword evidence="7" id="KW-0560">Oxidoreductase</keyword>
<organism evidence="8 9">
    <name type="scientific">Massarina eburnea CBS 473.64</name>
    <dbReference type="NCBI Taxonomy" id="1395130"/>
    <lineage>
        <taxon>Eukaryota</taxon>
        <taxon>Fungi</taxon>
        <taxon>Dikarya</taxon>
        <taxon>Ascomycota</taxon>
        <taxon>Pezizomycotina</taxon>
        <taxon>Dothideomycetes</taxon>
        <taxon>Pleosporomycetidae</taxon>
        <taxon>Pleosporales</taxon>
        <taxon>Massarineae</taxon>
        <taxon>Massarinaceae</taxon>
        <taxon>Massarina</taxon>
    </lineage>
</organism>
<dbReference type="InterPro" id="IPR017972">
    <property type="entry name" value="Cyt_P450_CS"/>
</dbReference>
<reference evidence="8" key="1">
    <citation type="journal article" date="2020" name="Stud. Mycol.">
        <title>101 Dothideomycetes genomes: a test case for predicting lifestyles and emergence of pathogens.</title>
        <authorList>
            <person name="Haridas S."/>
            <person name="Albert R."/>
            <person name="Binder M."/>
            <person name="Bloem J."/>
            <person name="Labutti K."/>
            <person name="Salamov A."/>
            <person name="Andreopoulos B."/>
            <person name="Baker S."/>
            <person name="Barry K."/>
            <person name="Bills G."/>
            <person name="Bluhm B."/>
            <person name="Cannon C."/>
            <person name="Castanera R."/>
            <person name="Culley D."/>
            <person name="Daum C."/>
            <person name="Ezra D."/>
            <person name="Gonzalez J."/>
            <person name="Henrissat B."/>
            <person name="Kuo A."/>
            <person name="Liang C."/>
            <person name="Lipzen A."/>
            <person name="Lutzoni F."/>
            <person name="Magnuson J."/>
            <person name="Mondo S."/>
            <person name="Nolan M."/>
            <person name="Ohm R."/>
            <person name="Pangilinan J."/>
            <person name="Park H.-J."/>
            <person name="Ramirez L."/>
            <person name="Alfaro M."/>
            <person name="Sun H."/>
            <person name="Tritt A."/>
            <person name="Yoshinaga Y."/>
            <person name="Zwiers L.-H."/>
            <person name="Turgeon B."/>
            <person name="Goodwin S."/>
            <person name="Spatafora J."/>
            <person name="Crous P."/>
            <person name="Grigoriev I."/>
        </authorList>
    </citation>
    <scope>NUCLEOTIDE SEQUENCE</scope>
    <source>
        <strain evidence="8">CBS 473.64</strain>
    </source>
</reference>
<dbReference type="InterPro" id="IPR050121">
    <property type="entry name" value="Cytochrome_P450_monoxygenase"/>
</dbReference>
<dbReference type="PRINTS" id="PR00385">
    <property type="entry name" value="P450"/>
</dbReference>
<comment type="cofactor">
    <cofactor evidence="1 6">
        <name>heme</name>
        <dbReference type="ChEBI" id="CHEBI:30413"/>
    </cofactor>
</comment>
<dbReference type="SUPFAM" id="SSF48264">
    <property type="entry name" value="Cytochrome P450"/>
    <property type="match status" value="1"/>
</dbReference>
<evidence type="ECO:0000256" key="5">
    <source>
        <dbReference type="ARBA" id="ARBA00023004"/>
    </source>
</evidence>
<comment type="similarity">
    <text evidence="2 7">Belongs to the cytochrome P450 family.</text>
</comment>
<dbReference type="GO" id="GO:0004497">
    <property type="term" value="F:monooxygenase activity"/>
    <property type="evidence" value="ECO:0007669"/>
    <property type="project" value="UniProtKB-KW"/>
</dbReference>
<evidence type="ECO:0000256" key="7">
    <source>
        <dbReference type="RuleBase" id="RU000461"/>
    </source>
</evidence>
<proteinExistence type="inferred from homology"/>
<keyword evidence="3 6" id="KW-0349">Heme</keyword>